<dbReference type="PANTHER" id="PTHR31071">
    <property type="entry name" value="GB|AAF24581.1"/>
    <property type="match status" value="1"/>
</dbReference>
<dbReference type="AlphaFoldDB" id="A0AAV1CF44"/>
<accession>A0AAV1CF44</accession>
<keyword evidence="1" id="KW-0175">Coiled coil</keyword>
<feature type="region of interest" description="Disordered" evidence="2">
    <location>
        <begin position="661"/>
        <end position="685"/>
    </location>
</feature>
<organism evidence="3 4">
    <name type="scientific">Oldenlandia corymbosa var. corymbosa</name>
    <dbReference type="NCBI Taxonomy" id="529605"/>
    <lineage>
        <taxon>Eukaryota</taxon>
        <taxon>Viridiplantae</taxon>
        <taxon>Streptophyta</taxon>
        <taxon>Embryophyta</taxon>
        <taxon>Tracheophyta</taxon>
        <taxon>Spermatophyta</taxon>
        <taxon>Magnoliopsida</taxon>
        <taxon>eudicotyledons</taxon>
        <taxon>Gunneridae</taxon>
        <taxon>Pentapetalae</taxon>
        <taxon>asterids</taxon>
        <taxon>lamiids</taxon>
        <taxon>Gentianales</taxon>
        <taxon>Rubiaceae</taxon>
        <taxon>Rubioideae</taxon>
        <taxon>Spermacoceae</taxon>
        <taxon>Hedyotis-Oldenlandia complex</taxon>
        <taxon>Oldenlandia</taxon>
    </lineage>
</organism>
<reference evidence="3" key="1">
    <citation type="submission" date="2023-03" db="EMBL/GenBank/DDBJ databases">
        <authorList>
            <person name="Julca I."/>
        </authorList>
    </citation>
    <scope>NUCLEOTIDE SEQUENCE</scope>
</reference>
<dbReference type="PANTHER" id="PTHR31071:SF9">
    <property type="entry name" value="INTRACELLULAR PROTEIN TRANSPORT PROTEIN USO1-RELATED"/>
    <property type="match status" value="1"/>
</dbReference>
<evidence type="ECO:0000256" key="2">
    <source>
        <dbReference type="SAM" id="MobiDB-lite"/>
    </source>
</evidence>
<gene>
    <name evidence="3" type="ORF">OLC1_LOCUS5443</name>
</gene>
<name>A0AAV1CF44_OLDCO</name>
<dbReference type="Proteomes" id="UP001161247">
    <property type="component" value="Chromosome 2"/>
</dbReference>
<sequence length="713" mass="80165">MKRGEKSGKGAAEKEENLGEKLNKVGKRGGHNTPVVPFWRLELQLQSTTPESNHNPLLVPPSTTHTVNAGQNHGGAGGGGGGVKGSIFGKVGPFQFPAVSARKLAATLWELHHYKLPLSEMHHHQGVGNPPRIRRLHHRQHHHQLYEDNGDLQHPDPSPSSPDLPGSASSLRRHVALLMQHHRPVERGNHALQPVSPASYGSSLEVTPYNPAVTPSSSVGFKGRIGEPGYSLKTSTELLKVLNRIWSLEEQHASNISLVRALKKELDHARIRIKELVRDQQTDRHEIDELMKQIAEDKLARKSKEQDRINVAIQSAREELEDERKLRKRSESLHRKLARELYEVKTSFATALKELENEKRSRTLLEDLCDEFAWGIRDSHKELHALRQKFDKDSALGAAHDSLTLHMSESWLDERMQIKLEPQFSSRSRTTVVDKMRSEIEAFLQVKQNEKSNGYSNHLPPRDVQFHRHPLESTPLNVAVSAPQHDDDEDSASSDSHCFELHKPTVDLKSQENVIEEDQSNSLTKQSRTKKKLSSDDKAKSRGPSSLQVKHEEQMAHVVSHGESKDLFNDLTQGIQHEANPMEMGISKKSETCEATGEGSTVRRITEDEIPGSNSNSMIDNLIRSHYLLSESISMHPEQDHELASGGSSVWRARASPVRQWTERLPPQEHEISESSSKLPTELKENTLKAKLMEARTKGTRARSRLKGSKILF</sequence>
<dbReference type="EMBL" id="OX459119">
    <property type="protein sequence ID" value="CAI9094229.1"/>
    <property type="molecule type" value="Genomic_DNA"/>
</dbReference>
<feature type="region of interest" description="Disordered" evidence="2">
    <location>
        <begin position="147"/>
        <end position="168"/>
    </location>
</feature>
<dbReference type="InterPro" id="IPR043424">
    <property type="entry name" value="BLT-like"/>
</dbReference>
<proteinExistence type="predicted"/>
<feature type="region of interest" description="Disordered" evidence="2">
    <location>
        <begin position="1"/>
        <end position="31"/>
    </location>
</feature>
<feature type="region of interest" description="Disordered" evidence="2">
    <location>
        <begin position="509"/>
        <end position="554"/>
    </location>
</feature>
<feature type="coiled-coil region" evidence="1">
    <location>
        <begin position="259"/>
        <end position="333"/>
    </location>
</feature>
<protein>
    <submittedName>
        <fullName evidence="3">OLC1v1029929C2</fullName>
    </submittedName>
</protein>
<evidence type="ECO:0000313" key="4">
    <source>
        <dbReference type="Proteomes" id="UP001161247"/>
    </source>
</evidence>
<feature type="compositionally biased region" description="Basic and acidic residues" evidence="2">
    <location>
        <begin position="1"/>
        <end position="23"/>
    </location>
</feature>
<evidence type="ECO:0000256" key="1">
    <source>
        <dbReference type="SAM" id="Coils"/>
    </source>
</evidence>
<evidence type="ECO:0000313" key="3">
    <source>
        <dbReference type="EMBL" id="CAI9094229.1"/>
    </source>
</evidence>
<keyword evidence="4" id="KW-1185">Reference proteome</keyword>